<keyword evidence="2" id="KW-1185">Reference proteome</keyword>
<organism evidence="1 2">
    <name type="scientific">Pararge aegeria aegeria</name>
    <dbReference type="NCBI Taxonomy" id="348720"/>
    <lineage>
        <taxon>Eukaryota</taxon>
        <taxon>Metazoa</taxon>
        <taxon>Ecdysozoa</taxon>
        <taxon>Arthropoda</taxon>
        <taxon>Hexapoda</taxon>
        <taxon>Insecta</taxon>
        <taxon>Pterygota</taxon>
        <taxon>Neoptera</taxon>
        <taxon>Endopterygota</taxon>
        <taxon>Lepidoptera</taxon>
        <taxon>Glossata</taxon>
        <taxon>Ditrysia</taxon>
        <taxon>Papilionoidea</taxon>
        <taxon>Nymphalidae</taxon>
        <taxon>Satyrinae</taxon>
        <taxon>Satyrini</taxon>
        <taxon>Parargina</taxon>
        <taxon>Pararge</taxon>
    </lineage>
</organism>
<sequence length="88" mass="9873">MQSALYASGVYQQRRDADPYGASRFGSLKVRGELDQTVLQRTLRNISYRIPKSRQPCDDAQTPNKKLLLARSPMTRLARRSTGSKASS</sequence>
<reference evidence="1" key="1">
    <citation type="submission" date="2022-03" db="EMBL/GenBank/DDBJ databases">
        <authorList>
            <person name="Lindestad O."/>
        </authorList>
    </citation>
    <scope>NUCLEOTIDE SEQUENCE</scope>
</reference>
<dbReference type="EMBL" id="CAKXAJ010026290">
    <property type="protein sequence ID" value="CAH2265672.1"/>
    <property type="molecule type" value="Genomic_DNA"/>
</dbReference>
<evidence type="ECO:0000313" key="1">
    <source>
        <dbReference type="EMBL" id="CAH2265672.1"/>
    </source>
</evidence>
<proteinExistence type="predicted"/>
<gene>
    <name evidence="1" type="primary">jg4922</name>
    <name evidence="1" type="ORF">PAEG_LOCUS25010</name>
</gene>
<dbReference type="Proteomes" id="UP000838756">
    <property type="component" value="Unassembled WGS sequence"/>
</dbReference>
<dbReference type="AlphaFoldDB" id="A0A8S4SIE6"/>
<evidence type="ECO:0000313" key="2">
    <source>
        <dbReference type="Proteomes" id="UP000838756"/>
    </source>
</evidence>
<comment type="caution">
    <text evidence="1">The sequence shown here is derived from an EMBL/GenBank/DDBJ whole genome shotgun (WGS) entry which is preliminary data.</text>
</comment>
<name>A0A8S4SIE6_9NEOP</name>
<accession>A0A8S4SIE6</accession>
<protein>
    <submittedName>
        <fullName evidence="1">Jg4922 protein</fullName>
    </submittedName>
</protein>